<dbReference type="Proteomes" id="UP000887576">
    <property type="component" value="Unplaced"/>
</dbReference>
<evidence type="ECO:0000313" key="2">
    <source>
        <dbReference type="WBParaSite" id="JU765_v2.g4402.t1"/>
    </source>
</evidence>
<proteinExistence type="predicted"/>
<sequence length="311" mass="33511">MTNKSAENVCDSCSVAALILTIQKLELSNEALNKRMKSLETKVDGFQSVLNRFEESKSHNLEAMMNLMTTMTNNFTLLFSQTQQQNGMVLNAVTNLTNNVLQTNNAGIPPSVVLQAAPMAPAPQQASSTVPTQAVLPTPIQEPVPAKASSAGAARVTSSAVVAKSSSGASKVAQQVQVDSDCEKLREEYLLDYQPVVPVRSKTKFRSKEKSFSDWENAERVFEAILNVNVKNMSEHNAPAHVVEPKAKTKEVPKTPRIKFTPKSAASPVRKPIAPSIGATPYSSFSNTGSLSPFGSQSNNSNPRIFGAFGQ</sequence>
<dbReference type="WBParaSite" id="JU765_v2.g4402.t1">
    <property type="protein sequence ID" value="JU765_v2.g4402.t1"/>
    <property type="gene ID" value="JU765_v2.g4402"/>
</dbReference>
<accession>A0AC34R8G0</accession>
<organism evidence="1 2">
    <name type="scientific">Panagrolaimus sp. JU765</name>
    <dbReference type="NCBI Taxonomy" id="591449"/>
    <lineage>
        <taxon>Eukaryota</taxon>
        <taxon>Metazoa</taxon>
        <taxon>Ecdysozoa</taxon>
        <taxon>Nematoda</taxon>
        <taxon>Chromadorea</taxon>
        <taxon>Rhabditida</taxon>
        <taxon>Tylenchina</taxon>
        <taxon>Panagrolaimomorpha</taxon>
        <taxon>Panagrolaimoidea</taxon>
        <taxon>Panagrolaimidae</taxon>
        <taxon>Panagrolaimus</taxon>
    </lineage>
</organism>
<protein>
    <submittedName>
        <fullName evidence="2">Uncharacterized protein</fullName>
    </submittedName>
</protein>
<name>A0AC34R8G0_9BILA</name>
<evidence type="ECO:0000313" key="1">
    <source>
        <dbReference type="Proteomes" id="UP000887576"/>
    </source>
</evidence>
<reference evidence="2" key="1">
    <citation type="submission" date="2022-11" db="UniProtKB">
        <authorList>
            <consortium name="WormBaseParasite"/>
        </authorList>
    </citation>
    <scope>IDENTIFICATION</scope>
</reference>